<proteinExistence type="predicted"/>
<dbReference type="SUPFAM" id="SSF51658">
    <property type="entry name" value="Xylose isomerase-like"/>
    <property type="match status" value="1"/>
</dbReference>
<gene>
    <name evidence="2" type="ORF">ENL39_04955</name>
</gene>
<evidence type="ECO:0000259" key="1">
    <source>
        <dbReference type="Pfam" id="PF01261"/>
    </source>
</evidence>
<dbReference type="InterPro" id="IPR036237">
    <property type="entry name" value="Xyl_isomerase-like_sf"/>
</dbReference>
<feature type="domain" description="Xylose isomerase-like TIM barrel" evidence="1">
    <location>
        <begin position="22"/>
        <end position="266"/>
    </location>
</feature>
<dbReference type="InterPro" id="IPR013022">
    <property type="entry name" value="Xyl_isomerase-like_TIM-brl"/>
</dbReference>
<dbReference type="EMBL" id="DRTT01000139">
    <property type="protein sequence ID" value="HHF98817.1"/>
    <property type="molecule type" value="Genomic_DNA"/>
</dbReference>
<dbReference type="PANTHER" id="PTHR12110">
    <property type="entry name" value="HYDROXYPYRUVATE ISOMERASE"/>
    <property type="match status" value="1"/>
</dbReference>
<dbReference type="InterPro" id="IPR050312">
    <property type="entry name" value="IolE/XylAMocC-like"/>
</dbReference>
<dbReference type="Proteomes" id="UP000886070">
    <property type="component" value="Unassembled WGS sequence"/>
</dbReference>
<reference evidence="2" key="1">
    <citation type="journal article" date="2020" name="mSystems">
        <title>Genome- and Community-Level Interaction Insights into Carbon Utilization and Element Cycling Functions of Hydrothermarchaeota in Hydrothermal Sediment.</title>
        <authorList>
            <person name="Zhou Z."/>
            <person name="Liu Y."/>
            <person name="Xu W."/>
            <person name="Pan J."/>
            <person name="Luo Z.H."/>
            <person name="Li M."/>
        </authorList>
    </citation>
    <scope>NUCLEOTIDE SEQUENCE [LARGE SCALE GENOMIC DNA]</scope>
    <source>
        <strain evidence="2">HyVt-92</strain>
    </source>
</reference>
<keyword evidence="2" id="KW-0413">Isomerase</keyword>
<accession>A0A7V5LZ55</accession>
<dbReference type="AlphaFoldDB" id="A0A7V5LZ55"/>
<sequence length="272" mass="31238">MKFGFCNELFKDWEIKRMCEFLMKLGYQGVEIAPWVYFSSRSDFYKVDKVSATIEKSGLDVIGFHWIFGKDSEYYINHTDKSIREKTSDYLCELIRLCSDLKGKIIVIGSGKRRNVQVGITYKQAWEYTKDFFEKPLKVAADKGIILCLEPLSKDLTNFINTAEEAIRFIREVDHPNLALILDVYSLSKESKSMEDIILEAKDYLKHFHVDDTNKKGPGAGNVNFAPIIQALKSVNFEGYISVEVHDLKVDPEITASRSIQCLKKCFINKAK</sequence>
<organism evidence="2">
    <name type="scientific">Aerophobetes bacterium</name>
    <dbReference type="NCBI Taxonomy" id="2030807"/>
    <lineage>
        <taxon>Bacteria</taxon>
        <taxon>Candidatus Aerophobota</taxon>
    </lineage>
</organism>
<dbReference type="Pfam" id="PF01261">
    <property type="entry name" value="AP_endonuc_2"/>
    <property type="match status" value="1"/>
</dbReference>
<protein>
    <submittedName>
        <fullName evidence="2">Sugar phosphate isomerase/epimerase</fullName>
    </submittedName>
</protein>
<comment type="caution">
    <text evidence="2">The sequence shown here is derived from an EMBL/GenBank/DDBJ whole genome shotgun (WGS) entry which is preliminary data.</text>
</comment>
<dbReference type="Gene3D" id="3.20.20.150">
    <property type="entry name" value="Divalent-metal-dependent TIM barrel enzymes"/>
    <property type="match status" value="1"/>
</dbReference>
<dbReference type="GO" id="GO:0016853">
    <property type="term" value="F:isomerase activity"/>
    <property type="evidence" value="ECO:0007669"/>
    <property type="project" value="UniProtKB-KW"/>
</dbReference>
<evidence type="ECO:0000313" key="2">
    <source>
        <dbReference type="EMBL" id="HHF98817.1"/>
    </source>
</evidence>
<dbReference type="PANTHER" id="PTHR12110:SF21">
    <property type="entry name" value="XYLOSE ISOMERASE-LIKE TIM BARREL DOMAIN-CONTAINING PROTEIN"/>
    <property type="match status" value="1"/>
</dbReference>
<name>A0A7V5LZ55_UNCAE</name>